<proteinExistence type="predicted"/>
<gene>
    <name evidence="1" type="ordered locus">Echvi_0526</name>
</gene>
<accession>L0FVW2</accession>
<sequence>MTRKIPEGESRNKKHTKLKLIRAVREVIRM</sequence>
<evidence type="ECO:0000313" key="2">
    <source>
        <dbReference type="Proteomes" id="UP000010796"/>
    </source>
</evidence>
<dbReference type="EMBL" id="CP003346">
    <property type="protein sequence ID" value="AGA76810.1"/>
    <property type="molecule type" value="Genomic_DNA"/>
</dbReference>
<dbReference type="AlphaFoldDB" id="L0FVW2"/>
<dbReference type="Proteomes" id="UP000010796">
    <property type="component" value="Chromosome"/>
</dbReference>
<dbReference type="HOGENOM" id="CLU_3403226_0_0_10"/>
<keyword evidence="2" id="KW-1185">Reference proteome</keyword>
<reference evidence="2" key="1">
    <citation type="submission" date="2012-02" db="EMBL/GenBank/DDBJ databases">
        <title>The complete genome of Echinicola vietnamensis DSM 17526.</title>
        <authorList>
            <person name="Lucas S."/>
            <person name="Copeland A."/>
            <person name="Lapidus A."/>
            <person name="Glavina del Rio T."/>
            <person name="Dalin E."/>
            <person name="Tice H."/>
            <person name="Bruce D."/>
            <person name="Goodwin L."/>
            <person name="Pitluck S."/>
            <person name="Peters L."/>
            <person name="Ovchinnikova G."/>
            <person name="Teshima H."/>
            <person name="Kyrpides N."/>
            <person name="Mavromatis K."/>
            <person name="Ivanova N."/>
            <person name="Brettin T."/>
            <person name="Detter J.C."/>
            <person name="Han C."/>
            <person name="Larimer F."/>
            <person name="Land M."/>
            <person name="Hauser L."/>
            <person name="Markowitz V."/>
            <person name="Cheng J.-F."/>
            <person name="Hugenholtz P."/>
            <person name="Woyke T."/>
            <person name="Wu D."/>
            <person name="Brambilla E."/>
            <person name="Klenk H.-P."/>
            <person name="Eisen J.A."/>
        </authorList>
    </citation>
    <scope>NUCLEOTIDE SEQUENCE [LARGE SCALE GENOMIC DNA]</scope>
    <source>
        <strain evidence="2">DSM 17526 / LMG 23754 / KMM 6221</strain>
    </source>
</reference>
<protein>
    <submittedName>
        <fullName evidence="1">Uncharacterized protein</fullName>
    </submittedName>
</protein>
<organism evidence="1 2">
    <name type="scientific">Echinicola vietnamensis (strain DSM 17526 / LMG 23754 / KMM 6221)</name>
    <dbReference type="NCBI Taxonomy" id="926556"/>
    <lineage>
        <taxon>Bacteria</taxon>
        <taxon>Pseudomonadati</taxon>
        <taxon>Bacteroidota</taxon>
        <taxon>Cytophagia</taxon>
        <taxon>Cytophagales</taxon>
        <taxon>Cyclobacteriaceae</taxon>
        <taxon>Echinicola</taxon>
    </lineage>
</organism>
<evidence type="ECO:0000313" key="1">
    <source>
        <dbReference type="EMBL" id="AGA76810.1"/>
    </source>
</evidence>
<dbReference type="KEGG" id="evi:Echvi_0526"/>
<name>L0FVW2_ECHVK</name>